<comment type="similarity">
    <text evidence="1">Belongs to the Nudix hydrolase family.</text>
</comment>
<dbReference type="GO" id="GO:0051287">
    <property type="term" value="F:NAD binding"/>
    <property type="evidence" value="ECO:0007669"/>
    <property type="project" value="TreeGrafter"/>
</dbReference>
<proteinExistence type="inferred from homology"/>
<dbReference type="InterPro" id="IPR003293">
    <property type="entry name" value="Nudix_hydrolase6-like"/>
</dbReference>
<reference evidence="5 6" key="1">
    <citation type="journal article" date="2023" name="G3 (Bethesda)">
        <title>A chromosome-length genome assembly and annotation of blackberry (Rubus argutus, cv. 'Hillquist').</title>
        <authorList>
            <person name="Bruna T."/>
            <person name="Aryal R."/>
            <person name="Dudchenko O."/>
            <person name="Sargent D.J."/>
            <person name="Mead D."/>
            <person name="Buti M."/>
            <person name="Cavallini A."/>
            <person name="Hytonen T."/>
            <person name="Andres J."/>
            <person name="Pham M."/>
            <person name="Weisz D."/>
            <person name="Mascagni F."/>
            <person name="Usai G."/>
            <person name="Natali L."/>
            <person name="Bassil N."/>
            <person name="Fernandez G.E."/>
            <person name="Lomsadze A."/>
            <person name="Armour M."/>
            <person name="Olukolu B."/>
            <person name="Poorten T."/>
            <person name="Britton C."/>
            <person name="Davik J."/>
            <person name="Ashrafi H."/>
            <person name="Aiden E.L."/>
            <person name="Borodovsky M."/>
            <person name="Worthington M."/>
        </authorList>
    </citation>
    <scope>NUCLEOTIDE SEQUENCE [LARGE SCALE GENOMIC DNA]</scope>
    <source>
        <strain evidence="5">PI 553951</strain>
    </source>
</reference>
<dbReference type="InterPro" id="IPR040618">
    <property type="entry name" value="Pre-Nudix"/>
</dbReference>
<keyword evidence="2" id="KW-0479">Metal-binding</keyword>
<sequence length="352" mass="39604">MQRFRATSKFLPHLLARKISPPSSRLVLTEGARLGITVSPSWLGLPKDPKDKNPFLNQVMSVSTSSLSVATQGIMPESGVEQIELLNADDDLHGGVVVDMKDKPMDSELFTSLLKASLSQWKQKEKKGVWIKLPIELSNLVHPAVKEGFCYHHAESDYIMLKRWLPETVDTLPANASHRVGIGAFIMNNKREVLVVQEIHGRFKDAGVWKLPTGAVNEGEDICAAAVREVKEETGIETEFVEILAFRQSHKSFFQKSDLFFVCMLKPQTFDIQEQNQEIAAAQWMPVEDYAAQPFVKQNKLFDYVAEICLAKTDKHYTGFTPLATTTSSGKPSYLYFNHWDMSDLLASDKQQ</sequence>
<comment type="caution">
    <text evidence="5">The sequence shown here is derived from an EMBL/GenBank/DDBJ whole genome shotgun (WGS) entry which is preliminary data.</text>
</comment>
<dbReference type="InterPro" id="IPR000086">
    <property type="entry name" value="NUDIX_hydrolase_dom"/>
</dbReference>
<dbReference type="FunFam" id="3.40.630.30:FF:000016">
    <property type="entry name" value="nudix hydrolase 2"/>
    <property type="match status" value="1"/>
</dbReference>
<gene>
    <name evidence="5" type="ORF">M0R45_032709</name>
</gene>
<dbReference type="CDD" id="cd04670">
    <property type="entry name" value="NUDIX_ASFGF2_Nudt6"/>
    <property type="match status" value="1"/>
</dbReference>
<dbReference type="EMBL" id="JBEDUW010000006">
    <property type="protein sequence ID" value="KAK9924332.1"/>
    <property type="molecule type" value="Genomic_DNA"/>
</dbReference>
<dbReference type="GO" id="GO:0046872">
    <property type="term" value="F:metal ion binding"/>
    <property type="evidence" value="ECO:0007669"/>
    <property type="project" value="UniProtKB-KW"/>
</dbReference>
<dbReference type="Gene3D" id="3.40.630.30">
    <property type="match status" value="1"/>
</dbReference>
<feature type="domain" description="Nudix hydrolase" evidence="4">
    <location>
        <begin position="177"/>
        <end position="309"/>
    </location>
</feature>
<dbReference type="PROSITE" id="PS51462">
    <property type="entry name" value="NUDIX"/>
    <property type="match status" value="1"/>
</dbReference>
<dbReference type="PANTHER" id="PTHR13994">
    <property type="entry name" value="NUDIX HYDROLASE RELATED"/>
    <property type="match status" value="1"/>
</dbReference>
<protein>
    <recommendedName>
        <fullName evidence="4">Nudix hydrolase domain-containing protein</fullName>
    </recommendedName>
</protein>
<dbReference type="PANTHER" id="PTHR13994:SF26">
    <property type="entry name" value="NUDIX HYDROLASE 5-RELATED"/>
    <property type="match status" value="1"/>
</dbReference>
<dbReference type="Gene3D" id="3.90.79.10">
    <property type="entry name" value="Nucleoside Triphosphate Pyrophosphohydrolase"/>
    <property type="match status" value="1"/>
</dbReference>
<dbReference type="InterPro" id="IPR020084">
    <property type="entry name" value="NUDIX_hydrolase_CS"/>
</dbReference>
<dbReference type="PROSITE" id="PS00893">
    <property type="entry name" value="NUDIX_BOX"/>
    <property type="match status" value="1"/>
</dbReference>
<dbReference type="AlphaFoldDB" id="A0AAW1WLW9"/>
<evidence type="ECO:0000256" key="2">
    <source>
        <dbReference type="ARBA" id="ARBA00022723"/>
    </source>
</evidence>
<evidence type="ECO:0000256" key="1">
    <source>
        <dbReference type="ARBA" id="ARBA00005582"/>
    </source>
</evidence>
<evidence type="ECO:0000313" key="5">
    <source>
        <dbReference type="EMBL" id="KAK9924332.1"/>
    </source>
</evidence>
<dbReference type="Proteomes" id="UP001457282">
    <property type="component" value="Unassembled WGS sequence"/>
</dbReference>
<dbReference type="PRINTS" id="PR01356">
    <property type="entry name" value="GFGPROTEIN"/>
</dbReference>
<dbReference type="GO" id="GO:0035529">
    <property type="term" value="F:NADH pyrophosphatase activity"/>
    <property type="evidence" value="ECO:0007669"/>
    <property type="project" value="TreeGrafter"/>
</dbReference>
<dbReference type="FunFam" id="3.90.79.10:FF:000015">
    <property type="entry name" value="Nudix hydrolase 8"/>
    <property type="match status" value="1"/>
</dbReference>
<dbReference type="Pfam" id="PF00293">
    <property type="entry name" value="NUDIX"/>
    <property type="match status" value="1"/>
</dbReference>
<organism evidence="5 6">
    <name type="scientific">Rubus argutus</name>
    <name type="common">Southern blackberry</name>
    <dbReference type="NCBI Taxonomy" id="59490"/>
    <lineage>
        <taxon>Eukaryota</taxon>
        <taxon>Viridiplantae</taxon>
        <taxon>Streptophyta</taxon>
        <taxon>Embryophyta</taxon>
        <taxon>Tracheophyta</taxon>
        <taxon>Spermatophyta</taxon>
        <taxon>Magnoliopsida</taxon>
        <taxon>eudicotyledons</taxon>
        <taxon>Gunneridae</taxon>
        <taxon>Pentapetalae</taxon>
        <taxon>rosids</taxon>
        <taxon>fabids</taxon>
        <taxon>Rosales</taxon>
        <taxon>Rosaceae</taxon>
        <taxon>Rosoideae</taxon>
        <taxon>Rosoideae incertae sedis</taxon>
        <taxon>Rubus</taxon>
    </lineage>
</organism>
<evidence type="ECO:0000256" key="3">
    <source>
        <dbReference type="ARBA" id="ARBA00022801"/>
    </source>
</evidence>
<evidence type="ECO:0000259" key="4">
    <source>
        <dbReference type="PROSITE" id="PS51462"/>
    </source>
</evidence>
<name>A0AAW1WLW9_RUBAR</name>
<keyword evidence="6" id="KW-1185">Reference proteome</keyword>
<dbReference type="SUPFAM" id="SSF55811">
    <property type="entry name" value="Nudix"/>
    <property type="match status" value="1"/>
</dbReference>
<keyword evidence="3" id="KW-0378">Hydrolase</keyword>
<dbReference type="InterPro" id="IPR015797">
    <property type="entry name" value="NUDIX_hydrolase-like_dom_sf"/>
</dbReference>
<accession>A0AAW1WLW9</accession>
<evidence type="ECO:0000313" key="6">
    <source>
        <dbReference type="Proteomes" id="UP001457282"/>
    </source>
</evidence>
<dbReference type="GO" id="GO:0047631">
    <property type="term" value="F:ADP-ribose diphosphatase activity"/>
    <property type="evidence" value="ECO:0007669"/>
    <property type="project" value="TreeGrafter"/>
</dbReference>
<dbReference type="Pfam" id="PF18290">
    <property type="entry name" value="Nudix_hydro"/>
    <property type="match status" value="1"/>
</dbReference>